<dbReference type="STRING" id="1123014.SAMN02745746_01249"/>
<dbReference type="AlphaFoldDB" id="A0A1Y6BGD4"/>
<sequence length="181" mass="19461">MTTSIGETGLSRRSFLKGSGLAALGVTLVPLSALLASPNAMAAKPFKTLSPAAAKTLERMARDIFPHDKLADPYYRQAIAPLDAEAGKNAATASLLADGVSALDAAARQRYGRPYTAVAKEEDRVALLKAIESGPFFQKVRGNLVTGLYNNKALWPQFGYEGSSWEKGGYLHRGFDDIDWL</sequence>
<dbReference type="Pfam" id="PF13618">
    <property type="entry name" value="Gluconate_2-dh3"/>
    <property type="match status" value="1"/>
</dbReference>
<dbReference type="InterPro" id="IPR006311">
    <property type="entry name" value="TAT_signal"/>
</dbReference>
<dbReference type="InterPro" id="IPR027056">
    <property type="entry name" value="Gluconate_2DH_su3"/>
</dbReference>
<dbReference type="NCBIfam" id="TIGR01409">
    <property type="entry name" value="TAT_signal_seq"/>
    <property type="match status" value="1"/>
</dbReference>
<dbReference type="Proteomes" id="UP000192920">
    <property type="component" value="Unassembled WGS sequence"/>
</dbReference>
<name>A0A1Y6BGD4_9NEIS</name>
<gene>
    <name evidence="1" type="ORF">SAMN02745746_01249</name>
</gene>
<keyword evidence="2" id="KW-1185">Reference proteome</keyword>
<dbReference type="InterPro" id="IPR019546">
    <property type="entry name" value="TAT_signal_bac_arc"/>
</dbReference>
<dbReference type="PROSITE" id="PS51318">
    <property type="entry name" value="TAT"/>
    <property type="match status" value="1"/>
</dbReference>
<accession>A0A1Y6BGD4</accession>
<dbReference type="Pfam" id="PF10518">
    <property type="entry name" value="TAT_signal"/>
    <property type="match status" value="1"/>
</dbReference>
<proteinExistence type="predicted"/>
<evidence type="ECO:0000313" key="1">
    <source>
        <dbReference type="EMBL" id="SMF09990.1"/>
    </source>
</evidence>
<dbReference type="EMBL" id="FXAG01000005">
    <property type="protein sequence ID" value="SMF09990.1"/>
    <property type="molecule type" value="Genomic_DNA"/>
</dbReference>
<reference evidence="2" key="1">
    <citation type="submission" date="2017-04" db="EMBL/GenBank/DDBJ databases">
        <authorList>
            <person name="Varghese N."/>
            <person name="Submissions S."/>
        </authorList>
    </citation>
    <scope>NUCLEOTIDE SEQUENCE [LARGE SCALE GENOMIC DNA]</scope>
    <source>
        <strain evidence="2">DSM 22618</strain>
    </source>
</reference>
<protein>
    <submittedName>
        <fullName evidence="1">Tat (Twin-arginine translocation) pathway signal sequence</fullName>
    </submittedName>
</protein>
<organism evidence="1 2">
    <name type="scientific">Pseudogulbenkiania subflava DSM 22618</name>
    <dbReference type="NCBI Taxonomy" id="1123014"/>
    <lineage>
        <taxon>Bacteria</taxon>
        <taxon>Pseudomonadati</taxon>
        <taxon>Pseudomonadota</taxon>
        <taxon>Betaproteobacteria</taxon>
        <taxon>Neisseriales</taxon>
        <taxon>Chromobacteriaceae</taxon>
        <taxon>Pseudogulbenkiania</taxon>
    </lineage>
</organism>
<dbReference type="RefSeq" id="WP_085275577.1">
    <property type="nucleotide sequence ID" value="NZ_FXAG01000005.1"/>
</dbReference>
<evidence type="ECO:0000313" key="2">
    <source>
        <dbReference type="Proteomes" id="UP000192920"/>
    </source>
</evidence>